<dbReference type="EMBL" id="REGN01001408">
    <property type="protein sequence ID" value="RNA34822.1"/>
    <property type="molecule type" value="Genomic_DNA"/>
</dbReference>
<protein>
    <submittedName>
        <fullName evidence="1">Uncharacterized protein</fullName>
    </submittedName>
</protein>
<evidence type="ECO:0000313" key="1">
    <source>
        <dbReference type="EMBL" id="RNA34822.1"/>
    </source>
</evidence>
<organism evidence="1 2">
    <name type="scientific">Brachionus plicatilis</name>
    <name type="common">Marine rotifer</name>
    <name type="synonym">Brachionus muelleri</name>
    <dbReference type="NCBI Taxonomy" id="10195"/>
    <lineage>
        <taxon>Eukaryota</taxon>
        <taxon>Metazoa</taxon>
        <taxon>Spiralia</taxon>
        <taxon>Gnathifera</taxon>
        <taxon>Rotifera</taxon>
        <taxon>Eurotatoria</taxon>
        <taxon>Monogononta</taxon>
        <taxon>Pseudotrocha</taxon>
        <taxon>Ploima</taxon>
        <taxon>Brachionidae</taxon>
        <taxon>Brachionus</taxon>
    </lineage>
</organism>
<proteinExistence type="predicted"/>
<reference evidence="1 2" key="1">
    <citation type="journal article" date="2018" name="Sci. Rep.">
        <title>Genomic signatures of local adaptation to the degree of environmental predictability in rotifers.</title>
        <authorList>
            <person name="Franch-Gras L."/>
            <person name="Hahn C."/>
            <person name="Garcia-Roger E.M."/>
            <person name="Carmona M.J."/>
            <person name="Serra M."/>
            <person name="Gomez A."/>
        </authorList>
    </citation>
    <scope>NUCLEOTIDE SEQUENCE [LARGE SCALE GENOMIC DNA]</scope>
    <source>
        <strain evidence="1">HYR1</strain>
    </source>
</reference>
<gene>
    <name evidence="1" type="ORF">BpHYR1_045235</name>
</gene>
<evidence type="ECO:0000313" key="2">
    <source>
        <dbReference type="Proteomes" id="UP000276133"/>
    </source>
</evidence>
<dbReference type="AlphaFoldDB" id="A0A3M7SGC2"/>
<name>A0A3M7SGC2_BRAPC</name>
<dbReference type="Proteomes" id="UP000276133">
    <property type="component" value="Unassembled WGS sequence"/>
</dbReference>
<keyword evidence="2" id="KW-1185">Reference proteome</keyword>
<sequence length="280" mass="33358">MLSICLTCLIIKNQATFGIYNLIYKQRIGLIFSFLKIKGFAQSATKLNHFCSIDLTQKVLIKAQNVLLKSFPFILCFRSYSTFSNNSLFHWSFNILEKLFFNKTIGMKYICNKYSLNTNHKLNNFYIFFILTKAHDTHKLIATSFGYVTFMIKITRNLKINFAFKFIGVMTSYFALGNDIQFKLQAKYIGSFKSQKKYLFVKQYKIFISNVKYQEKIKKFKNYKSLIIPVSYFIQIKFIRFLKVNFQCFNKQLSNSIHKKKIMFFRFFPNLFNQMFCLFL</sequence>
<accession>A0A3M7SGC2</accession>
<comment type="caution">
    <text evidence="1">The sequence shown here is derived from an EMBL/GenBank/DDBJ whole genome shotgun (WGS) entry which is preliminary data.</text>
</comment>